<keyword evidence="3" id="KW-1185">Reference proteome</keyword>
<feature type="transmembrane region" description="Helical" evidence="1">
    <location>
        <begin position="6"/>
        <end position="27"/>
    </location>
</feature>
<name>C4GDU0_9FIRM</name>
<reference evidence="2" key="1">
    <citation type="submission" date="2009-04" db="EMBL/GenBank/DDBJ databases">
        <authorList>
            <person name="Weinstock G."/>
            <person name="Sodergren E."/>
            <person name="Clifton S."/>
            <person name="Fulton L."/>
            <person name="Fulton B."/>
            <person name="Courtney L."/>
            <person name="Fronick C."/>
            <person name="Harrison M."/>
            <person name="Strong C."/>
            <person name="Farmer C."/>
            <person name="Delahaunty K."/>
            <person name="Markovic C."/>
            <person name="Hall O."/>
            <person name="Minx P."/>
            <person name="Tomlinson C."/>
            <person name="Mitreva M."/>
            <person name="Nelson J."/>
            <person name="Hou S."/>
            <person name="Wollam A."/>
            <person name="Pepin K.H."/>
            <person name="Johnson M."/>
            <person name="Bhonagiri V."/>
            <person name="Nash W.E."/>
            <person name="Warren W."/>
            <person name="Chinwalla A."/>
            <person name="Mardis E.R."/>
            <person name="Wilson R.K."/>
        </authorList>
    </citation>
    <scope>NUCLEOTIDE SEQUENCE [LARGE SCALE GENOMIC DNA]</scope>
    <source>
        <strain evidence="2">DSM 14600</strain>
    </source>
</reference>
<proteinExistence type="predicted"/>
<evidence type="ECO:0000256" key="1">
    <source>
        <dbReference type="SAM" id="Phobius"/>
    </source>
</evidence>
<gene>
    <name evidence="2" type="ORF">GCWU000342_02264</name>
</gene>
<dbReference type="STRING" id="626523.GCWU000342_02264"/>
<evidence type="ECO:0000313" key="3">
    <source>
        <dbReference type="Proteomes" id="UP000003494"/>
    </source>
</evidence>
<sequence length="124" mass="14213">MNKKKFLIICISFICIIFICLICIIAIPRKPKAEPDQLQSGTCLLRSKGIILSVDKKNKLLRVSPLDTTGRSLLPKGQTELTLQYNEVILNRQQLEPGKHIEFGYFDTSLGTYPLRVYRLEILY</sequence>
<dbReference type="Proteomes" id="UP000003494">
    <property type="component" value="Unassembled WGS sequence"/>
</dbReference>
<protein>
    <recommendedName>
        <fullName evidence="4">DUF3221 domain-containing protein</fullName>
    </recommendedName>
</protein>
<dbReference type="RefSeq" id="WP_006907240.1">
    <property type="nucleotide sequence ID" value="NZ_GG665867.1"/>
</dbReference>
<evidence type="ECO:0000313" key="2">
    <source>
        <dbReference type="EMBL" id="EEP27569.1"/>
    </source>
</evidence>
<organism evidence="2 3">
    <name type="scientific">Shuttleworthella satelles DSM 14600</name>
    <dbReference type="NCBI Taxonomy" id="626523"/>
    <lineage>
        <taxon>Bacteria</taxon>
        <taxon>Bacillati</taxon>
        <taxon>Bacillota</taxon>
        <taxon>Clostridia</taxon>
        <taxon>Lachnospirales</taxon>
        <taxon>Lachnospiraceae</taxon>
        <taxon>Shuttleworthella</taxon>
    </lineage>
</organism>
<keyword evidence="1" id="KW-1133">Transmembrane helix</keyword>
<accession>C4GDU0</accession>
<dbReference type="AlphaFoldDB" id="C4GDU0"/>
<evidence type="ECO:0008006" key="4">
    <source>
        <dbReference type="Google" id="ProtNLM"/>
    </source>
</evidence>
<comment type="caution">
    <text evidence="2">The sequence shown here is derived from an EMBL/GenBank/DDBJ whole genome shotgun (WGS) entry which is preliminary data.</text>
</comment>
<dbReference type="EMBL" id="ACIP02000007">
    <property type="protein sequence ID" value="EEP27569.1"/>
    <property type="molecule type" value="Genomic_DNA"/>
</dbReference>
<dbReference type="HOGENOM" id="CLU_2002369_0_0_9"/>
<keyword evidence="1" id="KW-0472">Membrane</keyword>
<keyword evidence="1" id="KW-0812">Transmembrane</keyword>